<keyword evidence="2" id="KW-0812">Transmembrane</keyword>
<accession>A0A1M7ZZH0</accession>
<organism evidence="3 4">
    <name type="scientific">Flavobacterium cucumis</name>
    <dbReference type="NCBI Taxonomy" id="416016"/>
    <lineage>
        <taxon>Bacteria</taxon>
        <taxon>Pseudomonadati</taxon>
        <taxon>Bacteroidota</taxon>
        <taxon>Flavobacteriia</taxon>
        <taxon>Flavobacteriales</taxon>
        <taxon>Flavobacteriaceae</taxon>
        <taxon>Flavobacterium</taxon>
    </lineage>
</organism>
<name>A0A1M7ZZH0_9FLAO</name>
<feature type="compositionally biased region" description="Polar residues" evidence="1">
    <location>
        <begin position="1"/>
        <end position="11"/>
    </location>
</feature>
<feature type="region of interest" description="Disordered" evidence="1">
    <location>
        <begin position="1"/>
        <end position="32"/>
    </location>
</feature>
<evidence type="ECO:0000313" key="3">
    <source>
        <dbReference type="EMBL" id="SHO74268.1"/>
    </source>
</evidence>
<sequence>MDRKSYNVNTKSGRRNIRNKYQNDYNNKSPKEKDELDEMIFWGRVVLFIVAMAICIAIIAFGGKIN</sequence>
<protein>
    <submittedName>
        <fullName evidence="3">Uncharacterized protein</fullName>
    </submittedName>
</protein>
<keyword evidence="2" id="KW-1133">Transmembrane helix</keyword>
<proteinExistence type="predicted"/>
<dbReference type="EMBL" id="FRYK01000007">
    <property type="protein sequence ID" value="SHO74268.1"/>
    <property type="molecule type" value="Genomic_DNA"/>
</dbReference>
<keyword evidence="2" id="KW-0472">Membrane</keyword>
<feature type="compositionally biased region" description="Polar residues" evidence="1">
    <location>
        <begin position="19"/>
        <end position="28"/>
    </location>
</feature>
<feature type="transmembrane region" description="Helical" evidence="2">
    <location>
        <begin position="39"/>
        <end position="61"/>
    </location>
</feature>
<reference evidence="4" key="1">
    <citation type="submission" date="2016-12" db="EMBL/GenBank/DDBJ databases">
        <authorList>
            <person name="Varghese N."/>
            <person name="Submissions S."/>
        </authorList>
    </citation>
    <scope>NUCLEOTIDE SEQUENCE [LARGE SCALE GENOMIC DNA]</scope>
    <source>
        <strain evidence="4">DSM 18830</strain>
    </source>
</reference>
<keyword evidence="4" id="KW-1185">Reference proteome</keyword>
<dbReference type="STRING" id="416016.SAMN05443547_2658"/>
<dbReference type="RefSeq" id="WP_073585224.1">
    <property type="nucleotide sequence ID" value="NZ_CBCSEA010000014.1"/>
</dbReference>
<dbReference type="AlphaFoldDB" id="A0A1M7ZZH0"/>
<dbReference type="Proteomes" id="UP000184611">
    <property type="component" value="Unassembled WGS sequence"/>
</dbReference>
<evidence type="ECO:0000256" key="2">
    <source>
        <dbReference type="SAM" id="Phobius"/>
    </source>
</evidence>
<evidence type="ECO:0000313" key="4">
    <source>
        <dbReference type="Proteomes" id="UP000184611"/>
    </source>
</evidence>
<evidence type="ECO:0000256" key="1">
    <source>
        <dbReference type="SAM" id="MobiDB-lite"/>
    </source>
</evidence>
<gene>
    <name evidence="3" type="ORF">SAMN05443547_2658</name>
</gene>